<keyword evidence="4" id="KW-0806">Transcription termination</keyword>
<dbReference type="Gene3D" id="1.25.70.10">
    <property type="entry name" value="Transcription termination factor 3, mitochondrial"/>
    <property type="match status" value="1"/>
</dbReference>
<keyword evidence="6" id="KW-0809">Transit peptide</keyword>
<evidence type="ECO:0000313" key="10">
    <source>
        <dbReference type="EMBL" id="KAK6775774.1"/>
    </source>
</evidence>
<keyword evidence="5" id="KW-0268">Exocytosis</keyword>
<dbReference type="Pfam" id="PF07393">
    <property type="entry name" value="Sec10_HB"/>
    <property type="match status" value="1"/>
</dbReference>
<feature type="domain" description="Exocyst complex component Sec10 N-terminal" evidence="9">
    <location>
        <begin position="86"/>
        <end position="201"/>
    </location>
</feature>
<dbReference type="InterPro" id="IPR009976">
    <property type="entry name" value="Sec10-like"/>
</dbReference>
<keyword evidence="4" id="KW-0805">Transcription regulation</keyword>
<comment type="caution">
    <text evidence="10">The sequence shown here is derived from an EMBL/GenBank/DDBJ whole genome shotgun (WGS) entry which is preliminary data.</text>
</comment>
<feature type="domain" description="Exocyst complex component Sec10-like alpha-helical bundle" evidence="8">
    <location>
        <begin position="247"/>
        <end position="823"/>
    </location>
</feature>
<dbReference type="FunFam" id="1.25.70.10:FF:000001">
    <property type="entry name" value="Mitochondrial transcription termination factor-like"/>
    <property type="match status" value="1"/>
</dbReference>
<dbReference type="EMBL" id="JBANQN010000011">
    <property type="protein sequence ID" value="KAK6775774.1"/>
    <property type="molecule type" value="Genomic_DNA"/>
</dbReference>
<proteinExistence type="inferred from homology"/>
<sequence length="1196" mass="132945">MKEIRDGAQSNRTPLVLDVDDFKGDFSFDDLFGNVVTEVLPSFLEKEVDSLEGHGNIDGISNGHMRAPSMSNAGKLLSSPLFPEVDAFLSLFKNSSSQLVEQKRQVDAKLSNLTKEVSVQDLKHRKTLAELEKGVDGLFGSFARLDSRISSVGHTAAKIGDHLQSADTQRESASQTIELIKYLMEFNRSAGDLTQLSPLFIDDNRVAEAASIAQKLSNAHYHSLDILRTFPSDLSLPTKRSFADEDIGRQKTTVSSAVGNATSNKGLEVAITNLQEYCNALENRLLARFDTATQKRDLSTMGEYGKILSQFNRGTSAMQHYVGLRPMFDVEVMNADAKLVLGDEGAQPSPSNVSHGLSSMFKEIADTVRKEAATIAAVFPSPKDVMSILVQRVLEDRVPKLLEKLLLKPSLVNPPPMAEGGLVLYLRLLAVAYEKTHEFDKELRSVGCGDLDVEGLTESLFLPHKDIYIECEQASLKQLYKAKMDELRSECQLSSSESSGTIGRSKGASIVLSNPEISVTVVTEFVRWNEEAISRCSLFSLQPAALAASIKPVFTCLLDQVSQYIIGGLERSREGLTEAAALREKHLLGTSVSRRVAAAAASAAENAAAAGESSFKSFMASVQRCGSSVAILQQYFVNSISRRLLPVDGAHAASSEEMATAMSRAESVACKGLQQCIETVIAEVERLLSTEQKATDYRSPDDGIIPDHRPTSACACAVAYLSRVLESAFTGLEGLNKQAFLTELGNRLHKGLLNHWQKFTFNPSGGLRLKRDITEYGEFVRSFNAPPVDEKFEQLGIIANVFIVAPESLGPLFEGTPSIKKDAQRLIVLMLRISCNGAQKHLFSCLYSTVAAAAAAAPSNVLMEFLVNSLDFSTKEAISTRDKLTRLRYRHYDPHLLLHLLDEMGMNKSQIKTLVSSSPQLLFCRVDENLKPKIKILQQLGLSGSQLATFLTKSSFLRRGLHTVIEPNIVYLRDLLPIHDHLPISLIKEPWLLSCNLPKVMPPNISLLQNFGFSKADIFKAFYRHPRLLLNSPEWIEKAVHRLQKDFHMPLSSGMFLHGVHVLLSLDDSKLERKLHIYRSFGWSDSDICLMVQKLPYCLASSETKIRTTLKFFMNELGYEPNYLASRALLLKLSLEKRIMPRNEILKFLKENQLVKRWPSLYSAVSYSELDFQKKYVLPFREKMPEMYDLYMKSIS</sequence>
<dbReference type="GO" id="GO:0006887">
    <property type="term" value="P:exocytosis"/>
    <property type="evidence" value="ECO:0007669"/>
    <property type="project" value="UniProtKB-KW"/>
</dbReference>
<comment type="similarity">
    <text evidence="1">Belongs to the SEC10 family.</text>
</comment>
<evidence type="ECO:0000259" key="8">
    <source>
        <dbReference type="Pfam" id="PF07393"/>
    </source>
</evidence>
<accession>A0AAN8SXJ5</accession>
<comment type="similarity">
    <text evidence="2">Belongs to the mTERF family.</text>
</comment>
<evidence type="ECO:0000259" key="9">
    <source>
        <dbReference type="Pfam" id="PF20667"/>
    </source>
</evidence>
<evidence type="ECO:0000256" key="5">
    <source>
        <dbReference type="ARBA" id="ARBA00022483"/>
    </source>
</evidence>
<keyword evidence="11" id="KW-1185">Reference proteome</keyword>
<dbReference type="GO" id="GO:0003676">
    <property type="term" value="F:nucleic acid binding"/>
    <property type="evidence" value="ECO:0007669"/>
    <property type="project" value="InterPro"/>
</dbReference>
<evidence type="ECO:0000256" key="2">
    <source>
        <dbReference type="ARBA" id="ARBA00007692"/>
    </source>
</evidence>
<evidence type="ECO:0000256" key="4">
    <source>
        <dbReference type="ARBA" id="ARBA00022472"/>
    </source>
</evidence>
<keyword evidence="7" id="KW-0175">Coiled coil</keyword>
<dbReference type="Pfam" id="PF20667">
    <property type="entry name" value="Sec10_N"/>
    <property type="match status" value="1"/>
</dbReference>
<evidence type="ECO:0000256" key="6">
    <source>
        <dbReference type="ARBA" id="ARBA00022946"/>
    </source>
</evidence>
<evidence type="ECO:0008006" key="12">
    <source>
        <dbReference type="Google" id="ProtNLM"/>
    </source>
</evidence>
<dbReference type="PANTHER" id="PTHR12100">
    <property type="entry name" value="SEC10"/>
    <property type="match status" value="1"/>
</dbReference>
<dbReference type="Pfam" id="PF02536">
    <property type="entry name" value="mTERF"/>
    <property type="match status" value="2"/>
</dbReference>
<name>A0AAN8SXJ5_SOLBU</name>
<gene>
    <name evidence="10" type="ORF">RDI58_026775</name>
</gene>
<dbReference type="GO" id="GO:0006353">
    <property type="term" value="P:DNA-templated transcription termination"/>
    <property type="evidence" value="ECO:0007669"/>
    <property type="project" value="UniProtKB-KW"/>
</dbReference>
<reference evidence="10 11" key="1">
    <citation type="submission" date="2024-02" db="EMBL/GenBank/DDBJ databases">
        <title>de novo genome assembly of Solanum bulbocastanum strain 11H21.</title>
        <authorList>
            <person name="Hosaka A.J."/>
        </authorList>
    </citation>
    <scope>NUCLEOTIDE SEQUENCE [LARGE SCALE GENOMIC DNA]</scope>
    <source>
        <tissue evidence="10">Young leaves</tissue>
    </source>
</reference>
<dbReference type="InterPro" id="IPR038538">
    <property type="entry name" value="MTERF_sf"/>
</dbReference>
<dbReference type="PANTHER" id="PTHR12100:SF3">
    <property type="entry name" value="EXOCYST COMPLEX COMPONENT SEC10-LIKE ISOFORM X1"/>
    <property type="match status" value="1"/>
</dbReference>
<evidence type="ECO:0000313" key="11">
    <source>
        <dbReference type="Proteomes" id="UP001371456"/>
    </source>
</evidence>
<keyword evidence="4" id="KW-0804">Transcription</keyword>
<dbReference type="SMART" id="SM00733">
    <property type="entry name" value="Mterf"/>
    <property type="match status" value="6"/>
</dbReference>
<dbReference type="InterPro" id="IPR048627">
    <property type="entry name" value="Sec10_HB"/>
</dbReference>
<dbReference type="Proteomes" id="UP001371456">
    <property type="component" value="Unassembled WGS sequence"/>
</dbReference>
<dbReference type="GO" id="GO:0006893">
    <property type="term" value="P:Golgi to plasma membrane transport"/>
    <property type="evidence" value="ECO:0007669"/>
    <property type="project" value="TreeGrafter"/>
</dbReference>
<dbReference type="InterPro" id="IPR003690">
    <property type="entry name" value="MTERF"/>
</dbReference>
<protein>
    <recommendedName>
        <fullName evidence="12">Exocyst complex component Sec10</fullName>
    </recommendedName>
</protein>
<keyword evidence="3" id="KW-0813">Transport</keyword>
<dbReference type="GO" id="GO:0000145">
    <property type="term" value="C:exocyst"/>
    <property type="evidence" value="ECO:0007669"/>
    <property type="project" value="TreeGrafter"/>
</dbReference>
<evidence type="ECO:0000256" key="1">
    <source>
        <dbReference type="ARBA" id="ARBA00006572"/>
    </source>
</evidence>
<dbReference type="AlphaFoldDB" id="A0AAN8SXJ5"/>
<evidence type="ECO:0000256" key="3">
    <source>
        <dbReference type="ARBA" id="ARBA00022448"/>
    </source>
</evidence>
<dbReference type="InterPro" id="IPR048625">
    <property type="entry name" value="Sec10_N"/>
</dbReference>
<organism evidence="10 11">
    <name type="scientific">Solanum bulbocastanum</name>
    <name type="common">Wild potato</name>
    <dbReference type="NCBI Taxonomy" id="147425"/>
    <lineage>
        <taxon>Eukaryota</taxon>
        <taxon>Viridiplantae</taxon>
        <taxon>Streptophyta</taxon>
        <taxon>Embryophyta</taxon>
        <taxon>Tracheophyta</taxon>
        <taxon>Spermatophyta</taxon>
        <taxon>Magnoliopsida</taxon>
        <taxon>eudicotyledons</taxon>
        <taxon>Gunneridae</taxon>
        <taxon>Pentapetalae</taxon>
        <taxon>asterids</taxon>
        <taxon>lamiids</taxon>
        <taxon>Solanales</taxon>
        <taxon>Solanaceae</taxon>
        <taxon>Solanoideae</taxon>
        <taxon>Solaneae</taxon>
        <taxon>Solanum</taxon>
    </lineage>
</organism>
<evidence type="ECO:0000256" key="7">
    <source>
        <dbReference type="ARBA" id="ARBA00023054"/>
    </source>
</evidence>